<dbReference type="InterPro" id="IPR029787">
    <property type="entry name" value="Nucleotide_cyclase"/>
</dbReference>
<sequence>MDALLRLFRTTSSRPDASVRPGVFHRFERLQRLGLIGFIALFLVLALMALMQNGRSGQVMQAHEQAQALVGEINQLRGRLLDIEDALRIYQTTDNPALLRLRMRCEPPCPRAAALQALGVEPAQRVLFARIAEWESTLGPLLQQALDGGPATAPLPLPAIAHMRRLLLEAEEVELSRLRWHDEIRRTQNTYLQLVLGATLLLALVGGLLLQQRTRALVQAGLRAEKALEEASLRDPLTGAYNRRGLDQHLERLLRDARRQQQPLAVLALDLDGFKAINDNHGHAAGDTVLREIVARLHGTLRAEDLVTRPGGDEFVVALQAPVDEAQAWATAQRLLQAVSRPLPLPGGATARLSASIGLAQFPRDGGCAQALLAAADTASYAAKRGGKNRICVAGESSVAFVPGALRRVC</sequence>
<keyword evidence="3" id="KW-1133">Transmembrane helix</keyword>
<dbReference type="PROSITE" id="PS50887">
    <property type="entry name" value="GGDEF"/>
    <property type="match status" value="1"/>
</dbReference>
<dbReference type="NCBIfam" id="TIGR00254">
    <property type="entry name" value="GGDEF"/>
    <property type="match status" value="1"/>
</dbReference>
<dbReference type="GO" id="GO:0005886">
    <property type="term" value="C:plasma membrane"/>
    <property type="evidence" value="ECO:0007669"/>
    <property type="project" value="TreeGrafter"/>
</dbReference>
<evidence type="ECO:0000313" key="6">
    <source>
        <dbReference type="Proteomes" id="UP000574067"/>
    </source>
</evidence>
<dbReference type="EMBL" id="JABBFW010000021">
    <property type="protein sequence ID" value="NML17732.1"/>
    <property type="molecule type" value="Genomic_DNA"/>
</dbReference>
<dbReference type="SUPFAM" id="SSF55073">
    <property type="entry name" value="Nucleotide cyclase"/>
    <property type="match status" value="1"/>
</dbReference>
<dbReference type="PANTHER" id="PTHR45138">
    <property type="entry name" value="REGULATORY COMPONENTS OF SENSORY TRANSDUCTION SYSTEM"/>
    <property type="match status" value="1"/>
</dbReference>
<dbReference type="Gene3D" id="3.30.70.270">
    <property type="match status" value="1"/>
</dbReference>
<dbReference type="FunFam" id="3.30.70.270:FF:000001">
    <property type="entry name" value="Diguanylate cyclase domain protein"/>
    <property type="match status" value="1"/>
</dbReference>
<dbReference type="InterPro" id="IPR000160">
    <property type="entry name" value="GGDEF_dom"/>
</dbReference>
<protein>
    <recommendedName>
        <fullName evidence="1">diguanylate cyclase</fullName>
        <ecNumber evidence="1">2.7.7.65</ecNumber>
    </recommendedName>
</protein>
<dbReference type="EC" id="2.7.7.65" evidence="1"/>
<dbReference type="AlphaFoldDB" id="A0A848FEL4"/>
<comment type="catalytic activity">
    <reaction evidence="2">
        <text>2 GTP = 3',3'-c-di-GMP + 2 diphosphate</text>
        <dbReference type="Rhea" id="RHEA:24898"/>
        <dbReference type="ChEBI" id="CHEBI:33019"/>
        <dbReference type="ChEBI" id="CHEBI:37565"/>
        <dbReference type="ChEBI" id="CHEBI:58805"/>
        <dbReference type="EC" id="2.7.7.65"/>
    </reaction>
</comment>
<evidence type="ECO:0000256" key="3">
    <source>
        <dbReference type="SAM" id="Phobius"/>
    </source>
</evidence>
<feature type="transmembrane region" description="Helical" evidence="3">
    <location>
        <begin position="33"/>
        <end position="51"/>
    </location>
</feature>
<dbReference type="SMART" id="SM00267">
    <property type="entry name" value="GGDEF"/>
    <property type="match status" value="1"/>
</dbReference>
<reference evidence="5 6" key="1">
    <citation type="submission" date="2020-04" db="EMBL/GenBank/DDBJ databases">
        <title>Azohydromonas sp. isolated from soil.</title>
        <authorList>
            <person name="Dahal R.H."/>
        </authorList>
    </citation>
    <scope>NUCLEOTIDE SEQUENCE [LARGE SCALE GENOMIC DNA]</scope>
    <source>
        <strain evidence="5 6">G-1-1-14</strain>
    </source>
</reference>
<accession>A0A848FEL4</accession>
<dbReference type="CDD" id="cd01949">
    <property type="entry name" value="GGDEF"/>
    <property type="match status" value="1"/>
</dbReference>
<dbReference type="Proteomes" id="UP000574067">
    <property type="component" value="Unassembled WGS sequence"/>
</dbReference>
<proteinExistence type="predicted"/>
<gene>
    <name evidence="5" type="ORF">HHL10_22425</name>
</gene>
<dbReference type="PANTHER" id="PTHR45138:SF9">
    <property type="entry name" value="DIGUANYLATE CYCLASE DGCM-RELATED"/>
    <property type="match status" value="1"/>
</dbReference>
<dbReference type="InterPro" id="IPR050469">
    <property type="entry name" value="Diguanylate_Cyclase"/>
</dbReference>
<dbReference type="Pfam" id="PF00990">
    <property type="entry name" value="GGDEF"/>
    <property type="match status" value="1"/>
</dbReference>
<keyword evidence="6" id="KW-1185">Reference proteome</keyword>
<feature type="transmembrane region" description="Helical" evidence="3">
    <location>
        <begin position="191"/>
        <end position="210"/>
    </location>
</feature>
<organism evidence="5 6">
    <name type="scientific">Azohydromonas caseinilytica</name>
    <dbReference type="NCBI Taxonomy" id="2728836"/>
    <lineage>
        <taxon>Bacteria</taxon>
        <taxon>Pseudomonadati</taxon>
        <taxon>Pseudomonadota</taxon>
        <taxon>Betaproteobacteria</taxon>
        <taxon>Burkholderiales</taxon>
        <taxon>Sphaerotilaceae</taxon>
        <taxon>Azohydromonas</taxon>
    </lineage>
</organism>
<feature type="domain" description="GGDEF" evidence="4">
    <location>
        <begin position="262"/>
        <end position="396"/>
    </location>
</feature>
<evidence type="ECO:0000256" key="1">
    <source>
        <dbReference type="ARBA" id="ARBA00012528"/>
    </source>
</evidence>
<evidence type="ECO:0000259" key="4">
    <source>
        <dbReference type="PROSITE" id="PS50887"/>
    </source>
</evidence>
<keyword evidence="3" id="KW-0812">Transmembrane</keyword>
<dbReference type="GO" id="GO:0052621">
    <property type="term" value="F:diguanylate cyclase activity"/>
    <property type="evidence" value="ECO:0007669"/>
    <property type="project" value="UniProtKB-EC"/>
</dbReference>
<dbReference type="GO" id="GO:0043709">
    <property type="term" value="P:cell adhesion involved in single-species biofilm formation"/>
    <property type="evidence" value="ECO:0007669"/>
    <property type="project" value="TreeGrafter"/>
</dbReference>
<dbReference type="GO" id="GO:1902201">
    <property type="term" value="P:negative regulation of bacterial-type flagellum-dependent cell motility"/>
    <property type="evidence" value="ECO:0007669"/>
    <property type="project" value="TreeGrafter"/>
</dbReference>
<keyword evidence="3" id="KW-0472">Membrane</keyword>
<name>A0A848FEL4_9BURK</name>
<evidence type="ECO:0000256" key="2">
    <source>
        <dbReference type="ARBA" id="ARBA00034247"/>
    </source>
</evidence>
<evidence type="ECO:0000313" key="5">
    <source>
        <dbReference type="EMBL" id="NML17732.1"/>
    </source>
</evidence>
<dbReference type="RefSeq" id="WP_169162630.1">
    <property type="nucleotide sequence ID" value="NZ_JABBFW010000021.1"/>
</dbReference>
<dbReference type="InterPro" id="IPR043128">
    <property type="entry name" value="Rev_trsase/Diguanyl_cyclase"/>
</dbReference>
<comment type="caution">
    <text evidence="5">The sequence shown here is derived from an EMBL/GenBank/DDBJ whole genome shotgun (WGS) entry which is preliminary data.</text>
</comment>